<dbReference type="Pfam" id="PF00274">
    <property type="entry name" value="Glycolytic"/>
    <property type="match status" value="1"/>
</dbReference>
<dbReference type="NCBIfam" id="NF033379">
    <property type="entry name" value="FrucBisAld_I"/>
    <property type="match status" value="1"/>
</dbReference>
<dbReference type="EMBL" id="BEGY01000048">
    <property type="protein sequence ID" value="GAX80084.1"/>
    <property type="molecule type" value="Genomic_DNA"/>
</dbReference>
<comment type="caution">
    <text evidence="7">The sequence shown here is derived from an EMBL/GenBank/DDBJ whole genome shotgun (WGS) entry which is preliminary data.</text>
</comment>
<evidence type="ECO:0000256" key="3">
    <source>
        <dbReference type="ARBA" id="ARBA00010387"/>
    </source>
</evidence>
<dbReference type="UniPathway" id="UPA00109">
    <property type="reaction ID" value="UER00183"/>
</dbReference>
<dbReference type="InterPro" id="IPR000741">
    <property type="entry name" value="FBA_I"/>
</dbReference>
<dbReference type="SUPFAM" id="SSF51569">
    <property type="entry name" value="Aldolase"/>
    <property type="match status" value="1"/>
</dbReference>
<dbReference type="Proteomes" id="UP000232323">
    <property type="component" value="Unassembled WGS sequence"/>
</dbReference>
<dbReference type="EC" id="4.1.2.13" evidence="4"/>
<evidence type="ECO:0000256" key="5">
    <source>
        <dbReference type="ARBA" id="ARBA00023152"/>
    </source>
</evidence>
<dbReference type="InterPro" id="IPR013785">
    <property type="entry name" value="Aldolase_TIM"/>
</dbReference>
<dbReference type="Gene3D" id="3.20.20.70">
    <property type="entry name" value="Aldolase class I"/>
    <property type="match status" value="1"/>
</dbReference>
<evidence type="ECO:0000256" key="1">
    <source>
        <dbReference type="ARBA" id="ARBA00000441"/>
    </source>
</evidence>
<evidence type="ECO:0000256" key="6">
    <source>
        <dbReference type="ARBA" id="ARBA00023239"/>
    </source>
</evidence>
<accession>A0A250XAJ9</accession>
<keyword evidence="6" id="KW-0456">Lyase</keyword>
<gene>
    <name evidence="7" type="ORF">CEUSTIGMA_g7522.t1</name>
</gene>
<comment type="catalytic activity">
    <reaction evidence="1">
        <text>beta-D-fructose 1,6-bisphosphate = D-glyceraldehyde 3-phosphate + dihydroxyacetone phosphate</text>
        <dbReference type="Rhea" id="RHEA:14729"/>
        <dbReference type="ChEBI" id="CHEBI:32966"/>
        <dbReference type="ChEBI" id="CHEBI:57642"/>
        <dbReference type="ChEBI" id="CHEBI:59776"/>
        <dbReference type="EC" id="4.1.2.13"/>
    </reaction>
</comment>
<keyword evidence="5" id="KW-0324">Glycolysis</keyword>
<dbReference type="AlphaFoldDB" id="A0A250XAJ9"/>
<evidence type="ECO:0000256" key="2">
    <source>
        <dbReference type="ARBA" id="ARBA00004714"/>
    </source>
</evidence>
<dbReference type="GO" id="GO:0004332">
    <property type="term" value="F:fructose-bisphosphate aldolase activity"/>
    <property type="evidence" value="ECO:0007669"/>
    <property type="project" value="UniProtKB-EC"/>
</dbReference>
<name>A0A250XAJ9_9CHLO</name>
<evidence type="ECO:0000313" key="8">
    <source>
        <dbReference type="Proteomes" id="UP000232323"/>
    </source>
</evidence>
<organism evidence="7 8">
    <name type="scientific">Chlamydomonas eustigma</name>
    <dbReference type="NCBI Taxonomy" id="1157962"/>
    <lineage>
        <taxon>Eukaryota</taxon>
        <taxon>Viridiplantae</taxon>
        <taxon>Chlorophyta</taxon>
        <taxon>core chlorophytes</taxon>
        <taxon>Chlorophyceae</taxon>
        <taxon>CS clade</taxon>
        <taxon>Chlamydomonadales</taxon>
        <taxon>Chlamydomonadaceae</taxon>
        <taxon>Chlamydomonas</taxon>
    </lineage>
</organism>
<protein>
    <recommendedName>
        <fullName evidence="4">fructose-bisphosphate aldolase</fullName>
        <ecNumber evidence="4">4.1.2.13</ecNumber>
    </recommendedName>
</protein>
<proteinExistence type="inferred from homology"/>
<dbReference type="GO" id="GO:0006096">
    <property type="term" value="P:glycolytic process"/>
    <property type="evidence" value="ECO:0007669"/>
    <property type="project" value="UniProtKB-UniPathway"/>
</dbReference>
<comment type="pathway">
    <text evidence="2">Carbohydrate degradation; glycolysis; D-glyceraldehyde 3-phosphate and glycerone phosphate from D-glucose: step 4/4.</text>
</comment>
<evidence type="ECO:0000256" key="4">
    <source>
        <dbReference type="ARBA" id="ARBA00013068"/>
    </source>
</evidence>
<dbReference type="PANTHER" id="PTHR11627">
    <property type="entry name" value="FRUCTOSE-BISPHOSPHATE ALDOLASE"/>
    <property type="match status" value="1"/>
</dbReference>
<sequence>MSLSNLEIVARYLAAPGKGILAADESTGTIGKRLEKMGLKNDEETRRSYRELLLTSAIGGSISGVILFKETLYQSTESGKTFVKCLVDQGVYPGIKVDEGLQPLEGGLEGETWTKGLENLAAMCAEYAKVGAKFAKWRATIKIQPGGPSEKAILQNADELAQYAKICQGAGLVPIVEPEILIDGDHTIGRSQEVTEKVLAATMAALWRHGVQLEACLLKPQMVLPGAECSDPKPSAEDIAKHTLTALRRTIPPALPGVMFLSGGQTEEEATVNLDAINRMARTTEPGCPWSLSFSFGRALQHSVLKFWSSDQSKGLDVQQLLMSLARANGLASRGQYTGPHPTSAEGSASLYEGFRGWRADQITS</sequence>
<reference evidence="7 8" key="1">
    <citation type="submission" date="2017-08" db="EMBL/GenBank/DDBJ databases">
        <title>Acidophilic green algal genome provides insights into adaptation to an acidic environment.</title>
        <authorList>
            <person name="Hirooka S."/>
            <person name="Hirose Y."/>
            <person name="Kanesaki Y."/>
            <person name="Higuchi S."/>
            <person name="Fujiwara T."/>
            <person name="Onuma R."/>
            <person name="Era A."/>
            <person name="Ohbayashi R."/>
            <person name="Uzuka A."/>
            <person name="Nozaki H."/>
            <person name="Yoshikawa H."/>
            <person name="Miyagishima S.Y."/>
        </authorList>
    </citation>
    <scope>NUCLEOTIDE SEQUENCE [LARGE SCALE GENOMIC DNA]</scope>
    <source>
        <strain evidence="7 8">NIES-2499</strain>
    </source>
</reference>
<dbReference type="FunFam" id="3.20.20.70:FF:000140">
    <property type="entry name" value="Fructose-bisphosphate aldolase"/>
    <property type="match status" value="1"/>
</dbReference>
<dbReference type="STRING" id="1157962.A0A250XAJ9"/>
<evidence type="ECO:0000313" key="7">
    <source>
        <dbReference type="EMBL" id="GAX80084.1"/>
    </source>
</evidence>
<keyword evidence="8" id="KW-1185">Reference proteome</keyword>
<comment type="similarity">
    <text evidence="3">Belongs to the class I fructose-bisphosphate aldolase family.</text>
</comment>
<dbReference type="OrthoDB" id="36455at2759"/>